<gene>
    <name evidence="6" type="ORF">AN217_06535</name>
</gene>
<evidence type="ECO:0000259" key="5">
    <source>
        <dbReference type="Pfam" id="PF08386"/>
    </source>
</evidence>
<feature type="compositionally biased region" description="Basic and acidic residues" evidence="4">
    <location>
        <begin position="34"/>
        <end position="47"/>
    </location>
</feature>
<dbReference type="PATRIC" id="fig|943816.4.peg.673"/>
<dbReference type="Pfam" id="PF08386">
    <property type="entry name" value="Abhydrolase_4"/>
    <property type="match status" value="1"/>
</dbReference>
<dbReference type="InterPro" id="IPR013595">
    <property type="entry name" value="Pept_S33_TAP-like_C"/>
</dbReference>
<proteinExistence type="inferred from homology"/>
<reference evidence="6 7" key="1">
    <citation type="journal article" date="2016" name="Front. Microbiol.">
        <title>Comparative Genomics Analysis of Streptomyces Species Reveals Their Adaptation to the Marine Environment and Their Diversity at the Genomic Level.</title>
        <authorList>
            <person name="Tian X."/>
            <person name="Zhang Z."/>
            <person name="Yang T."/>
            <person name="Chen M."/>
            <person name="Li J."/>
            <person name="Chen F."/>
            <person name="Yang J."/>
            <person name="Li W."/>
            <person name="Zhang B."/>
            <person name="Zhang Z."/>
            <person name="Wu J."/>
            <person name="Zhang C."/>
            <person name="Long L."/>
            <person name="Xiao J."/>
        </authorList>
    </citation>
    <scope>NUCLEOTIDE SEQUENCE [LARGE SCALE GENOMIC DNA]</scope>
    <source>
        <strain evidence="6 7">SCSIO M10379</strain>
    </source>
</reference>
<feature type="domain" description="Peptidase S33 tripeptidyl aminopeptidase-like C-terminal" evidence="5">
    <location>
        <begin position="399"/>
        <end position="492"/>
    </location>
</feature>
<dbReference type="PANTHER" id="PTHR43248">
    <property type="entry name" value="2-SUCCINYL-6-HYDROXY-2,4-CYCLOHEXADIENE-1-CARBOXYLATE SYNTHASE"/>
    <property type="match status" value="1"/>
</dbReference>
<evidence type="ECO:0000256" key="1">
    <source>
        <dbReference type="ARBA" id="ARBA00010088"/>
    </source>
</evidence>
<protein>
    <submittedName>
        <fullName evidence="6">Hydrolase</fullName>
    </submittedName>
</protein>
<dbReference type="AlphaFoldDB" id="A0A1E7K103"/>
<evidence type="ECO:0000313" key="7">
    <source>
        <dbReference type="Proteomes" id="UP000175829"/>
    </source>
</evidence>
<organism evidence="6 7">
    <name type="scientific">Streptomyces qinglanensis</name>
    <dbReference type="NCBI Taxonomy" id="943816"/>
    <lineage>
        <taxon>Bacteria</taxon>
        <taxon>Bacillati</taxon>
        <taxon>Actinomycetota</taxon>
        <taxon>Actinomycetes</taxon>
        <taxon>Kitasatosporales</taxon>
        <taxon>Streptomycetaceae</taxon>
        <taxon>Streptomyces</taxon>
    </lineage>
</organism>
<dbReference type="SUPFAM" id="SSF53474">
    <property type="entry name" value="alpha/beta-Hydrolases"/>
    <property type="match status" value="1"/>
</dbReference>
<comment type="similarity">
    <text evidence="1">Belongs to the peptidase S33 family.</text>
</comment>
<dbReference type="Proteomes" id="UP000175829">
    <property type="component" value="Unassembled WGS sequence"/>
</dbReference>
<dbReference type="Gene3D" id="3.40.50.1820">
    <property type="entry name" value="alpha/beta hydrolase"/>
    <property type="match status" value="1"/>
</dbReference>
<feature type="region of interest" description="Disordered" evidence="4">
    <location>
        <begin position="1"/>
        <end position="55"/>
    </location>
</feature>
<evidence type="ECO:0000256" key="3">
    <source>
        <dbReference type="ARBA" id="ARBA00022801"/>
    </source>
</evidence>
<accession>A0A1E7K103</accession>
<sequence length="495" mass="52659">MVLATTVACTSASAGEEEGNEAASPALRWGPCTKESEGDTKKSEGKKRAGPQKAGAGATLQCATLKVPLDYRKPDGRQIEIAVSRLASRKPAQRRGVLLTNPGGPGQSGLGYPAALAGAGLPQKVLDSYDVIGFDPRGMGRSSPVTCDLTPEQQARGNFPAYAHSGGDVAREAKFARTVARQCASSESAWMLPHTTTANTARDMDRIRAALGESEISYLGTSYGTWLGAVYATLFPERGDRIVLDSSLGPGGYDATAFRLLARGMKDRFPDFAAFAAGKPEYGLGSTPRQVKAKFHELAERLDRRPVGGVDGTLFRAITLEEMFVEGKLPELAEIWQALDKGKPPSGGPPAAENDNASAGRHYVICADSRWSKKIGHYQRTAAHDRRRYPMLGGSTGSITPCAFWPRKGIEKPVQVSDRGPENVLMVQNARDPGTPLAGARKLRQALGDRARMVLVDQGGHGVYPFGGSTCANDATTAFLTTGKRPAEDRTCPAG</sequence>
<dbReference type="InterPro" id="IPR029058">
    <property type="entry name" value="AB_hydrolase_fold"/>
</dbReference>
<dbReference type="GO" id="GO:0016787">
    <property type="term" value="F:hydrolase activity"/>
    <property type="evidence" value="ECO:0007669"/>
    <property type="project" value="UniProtKB-KW"/>
</dbReference>
<dbReference type="InterPro" id="IPR051601">
    <property type="entry name" value="Serine_prot/Carboxylest_S33"/>
</dbReference>
<dbReference type="EMBL" id="LJGV01000022">
    <property type="protein sequence ID" value="OEU97580.1"/>
    <property type="molecule type" value="Genomic_DNA"/>
</dbReference>
<evidence type="ECO:0000256" key="2">
    <source>
        <dbReference type="ARBA" id="ARBA00022729"/>
    </source>
</evidence>
<name>A0A1E7K103_9ACTN</name>
<keyword evidence="2" id="KW-0732">Signal</keyword>
<evidence type="ECO:0000256" key="4">
    <source>
        <dbReference type="SAM" id="MobiDB-lite"/>
    </source>
</evidence>
<keyword evidence="3 6" id="KW-0378">Hydrolase</keyword>
<evidence type="ECO:0000313" key="6">
    <source>
        <dbReference type="EMBL" id="OEU97580.1"/>
    </source>
</evidence>
<comment type="caution">
    <text evidence="6">The sequence shown here is derived from an EMBL/GenBank/DDBJ whole genome shotgun (WGS) entry which is preliminary data.</text>
</comment>
<dbReference type="PANTHER" id="PTHR43248:SF29">
    <property type="entry name" value="TRIPEPTIDYL AMINOPEPTIDASE"/>
    <property type="match status" value="1"/>
</dbReference>
<dbReference type="RefSeq" id="WP_069991097.1">
    <property type="nucleotide sequence ID" value="NZ_LJGV01000022.1"/>
</dbReference>